<evidence type="ECO:0000313" key="19">
    <source>
        <dbReference type="Proteomes" id="UP000785783"/>
    </source>
</evidence>
<comment type="cofactor">
    <cofactor evidence="1 15">
        <name>Mg(2+)</name>
        <dbReference type="ChEBI" id="CHEBI:18420"/>
    </cofactor>
</comment>
<evidence type="ECO:0000256" key="6">
    <source>
        <dbReference type="ARBA" id="ARBA00020653"/>
    </source>
</evidence>
<comment type="caution">
    <text evidence="18">The sequence shown here is derived from an EMBL/GenBank/DDBJ whole genome shotgun (WGS) entry which is preliminary data.</text>
</comment>
<evidence type="ECO:0000313" key="18">
    <source>
        <dbReference type="EMBL" id="MBL6761069.1"/>
    </source>
</evidence>
<evidence type="ECO:0000259" key="16">
    <source>
        <dbReference type="Pfam" id="PF00425"/>
    </source>
</evidence>
<dbReference type="PANTHER" id="PTHR11236">
    <property type="entry name" value="AMINOBENZOATE/ANTHRANILATE SYNTHASE"/>
    <property type="match status" value="1"/>
</dbReference>
<gene>
    <name evidence="15 18" type="primary">trpE</name>
    <name evidence="18" type="ORF">ISQ19_00055</name>
</gene>
<feature type="domain" description="Chorismate-utilising enzyme C-terminal" evidence="16">
    <location>
        <begin position="228"/>
        <end position="481"/>
    </location>
</feature>
<dbReference type="PANTHER" id="PTHR11236:SF48">
    <property type="entry name" value="ISOCHORISMATE SYNTHASE MENF"/>
    <property type="match status" value="1"/>
</dbReference>
<dbReference type="PRINTS" id="PR00095">
    <property type="entry name" value="ANTSNTHASEI"/>
</dbReference>
<keyword evidence="11 15" id="KW-0057">Aromatic amino acid biosynthesis</keyword>
<dbReference type="InterPro" id="IPR006805">
    <property type="entry name" value="Anth_synth_I_N"/>
</dbReference>
<evidence type="ECO:0000256" key="13">
    <source>
        <dbReference type="ARBA" id="ARBA00025634"/>
    </source>
</evidence>
<comment type="function">
    <text evidence="13 15">Part of a heterotetrameric complex that catalyzes the two-step biosynthesis of anthranilate, an intermediate in the biosynthesis of L-tryptophan. In the first step, the glutamine-binding beta subunit (TrpG) of anthranilate synthase (AS) provides the glutamine amidotransferase activity which generates ammonia as a substrate that, along with chorismate, is used in the second step, catalyzed by the large alpha subunit of AS (TrpE) to produce anthranilate. In the absence of TrpG, TrpE can synthesize anthranilate directly from chorismate and high concentrations of ammonia.</text>
</comment>
<dbReference type="EC" id="4.1.3.27" evidence="5 15"/>
<comment type="pathway">
    <text evidence="2 15">Amino-acid biosynthesis; L-tryptophan biosynthesis; L-tryptophan from chorismate: step 1/5.</text>
</comment>
<evidence type="ECO:0000259" key="17">
    <source>
        <dbReference type="Pfam" id="PF04715"/>
    </source>
</evidence>
<dbReference type="Pfam" id="PF04715">
    <property type="entry name" value="Anth_synt_I_N"/>
    <property type="match status" value="1"/>
</dbReference>
<keyword evidence="8 15" id="KW-0479">Metal-binding</keyword>
<comment type="similarity">
    <text evidence="3 15">Belongs to the anthranilate synthase component I family.</text>
</comment>
<evidence type="ECO:0000256" key="14">
    <source>
        <dbReference type="ARBA" id="ARBA00047683"/>
    </source>
</evidence>
<evidence type="ECO:0000256" key="11">
    <source>
        <dbReference type="ARBA" id="ARBA00023141"/>
    </source>
</evidence>
<keyword evidence="7 15" id="KW-0028">Amino-acid biosynthesis</keyword>
<evidence type="ECO:0000256" key="8">
    <source>
        <dbReference type="ARBA" id="ARBA00022723"/>
    </source>
</evidence>
<proteinExistence type="inferred from homology"/>
<dbReference type="Proteomes" id="UP000785783">
    <property type="component" value="Unassembled WGS sequence"/>
</dbReference>
<name>A0A937L316_9PROT</name>
<dbReference type="GO" id="GO:0004049">
    <property type="term" value="F:anthranilate synthase activity"/>
    <property type="evidence" value="ECO:0007669"/>
    <property type="project" value="UniProtKB-EC"/>
</dbReference>
<dbReference type="NCBIfam" id="TIGR00564">
    <property type="entry name" value="trpE_most"/>
    <property type="match status" value="1"/>
</dbReference>
<evidence type="ECO:0000256" key="15">
    <source>
        <dbReference type="RuleBase" id="RU364045"/>
    </source>
</evidence>
<reference evidence="18" key="1">
    <citation type="submission" date="2020-10" db="EMBL/GenBank/DDBJ databases">
        <title>Microbiome of the Black Sea water column analyzed by genome centric metagenomics.</title>
        <authorList>
            <person name="Cabello-Yeves P.J."/>
            <person name="Callieri C."/>
            <person name="Picazo A."/>
            <person name="Mehrshad M."/>
            <person name="Haro-Moreno J.M."/>
            <person name="Roda-Garcia J."/>
            <person name="Dzembekova N."/>
            <person name="Slabakova V."/>
            <person name="Slabakova N."/>
            <person name="Moncheva S."/>
            <person name="Rodriguez-Valera F."/>
        </authorList>
    </citation>
    <scope>NUCLEOTIDE SEQUENCE</scope>
    <source>
        <strain evidence="18">BS307-5m-G5</strain>
    </source>
</reference>
<sequence>MTAATPDRAAFAAAYADGTPQLVWTELIADLETPVAAYLKLSGGEDFSFLLESVEDGDIRGRYSMIGLAPDLLFRVHDGQPELNRNASVNQDDFSPMDGAPLDALRSVLAESRLDVPEGLAPMSAGVFGYMAYDMVRHMEDLPDDNADVMQVPDCLFMRPTLIAVFDSVTDNIRLVTPVRPDDSSADDAYEAALARLEAAEEKLSAALPDAPMVAPNDFAAPQSNMTQAQYFDMVEKGKAYIEAGDVFQVVLSQRFHIDFDLPPFDLYRSLRRVNPSPYLFFLNMRDFAVVGSSPEVLVGVKDREVNIRPIAGTRKRGASMAEDEAISAELLADEKERAEHLMLLDLGRNDVGRVSEIGSVSVNVAFGLQKTSHLIHIVSDVTGTLRQDLDEIDALVAGFPAGTVSGAPKIRAMEIIDELEPERRGIYSGCVGYFSANGDMDTCIALRTAVVKDNKLYVQAGGGVVYDSTPQYEYDETVNKAAALFRAAEIALTLAAERKNR</sequence>
<evidence type="ECO:0000256" key="7">
    <source>
        <dbReference type="ARBA" id="ARBA00022605"/>
    </source>
</evidence>
<evidence type="ECO:0000256" key="3">
    <source>
        <dbReference type="ARBA" id="ARBA00009562"/>
    </source>
</evidence>
<dbReference type="InterPro" id="IPR005256">
    <property type="entry name" value="Anth_synth_I_PabB"/>
</dbReference>
<accession>A0A937L316</accession>
<evidence type="ECO:0000256" key="5">
    <source>
        <dbReference type="ARBA" id="ARBA00012266"/>
    </source>
</evidence>
<evidence type="ECO:0000256" key="12">
    <source>
        <dbReference type="ARBA" id="ARBA00023239"/>
    </source>
</evidence>
<evidence type="ECO:0000256" key="10">
    <source>
        <dbReference type="ARBA" id="ARBA00022842"/>
    </source>
</evidence>
<evidence type="ECO:0000256" key="9">
    <source>
        <dbReference type="ARBA" id="ARBA00022822"/>
    </source>
</evidence>
<keyword evidence="10 15" id="KW-0460">Magnesium</keyword>
<dbReference type="SUPFAM" id="SSF56322">
    <property type="entry name" value="ADC synthase"/>
    <property type="match status" value="1"/>
</dbReference>
<evidence type="ECO:0000256" key="2">
    <source>
        <dbReference type="ARBA" id="ARBA00004873"/>
    </source>
</evidence>
<organism evidence="18 19">
    <name type="scientific">PS1 clade bacterium</name>
    <dbReference type="NCBI Taxonomy" id="2175152"/>
    <lineage>
        <taxon>Bacteria</taxon>
        <taxon>Pseudomonadati</taxon>
        <taxon>Pseudomonadota</taxon>
        <taxon>Alphaproteobacteria</taxon>
        <taxon>PS1 clade</taxon>
    </lineage>
</organism>
<dbReference type="EMBL" id="JADHOK010000001">
    <property type="protein sequence ID" value="MBL6761069.1"/>
    <property type="molecule type" value="Genomic_DNA"/>
</dbReference>
<dbReference type="Gene3D" id="3.60.120.10">
    <property type="entry name" value="Anthranilate synthase"/>
    <property type="match status" value="1"/>
</dbReference>
<dbReference type="AlphaFoldDB" id="A0A937L316"/>
<evidence type="ECO:0000256" key="4">
    <source>
        <dbReference type="ARBA" id="ARBA00011575"/>
    </source>
</evidence>
<dbReference type="Pfam" id="PF00425">
    <property type="entry name" value="Chorismate_bind"/>
    <property type="match status" value="1"/>
</dbReference>
<dbReference type="InterPro" id="IPR005801">
    <property type="entry name" value="ADC_synthase"/>
</dbReference>
<keyword evidence="9 15" id="KW-0822">Tryptophan biosynthesis</keyword>
<dbReference type="InterPro" id="IPR019999">
    <property type="entry name" value="Anth_synth_I-like"/>
</dbReference>
<comment type="catalytic activity">
    <reaction evidence="14 15">
        <text>chorismate + L-glutamine = anthranilate + pyruvate + L-glutamate + H(+)</text>
        <dbReference type="Rhea" id="RHEA:21732"/>
        <dbReference type="ChEBI" id="CHEBI:15361"/>
        <dbReference type="ChEBI" id="CHEBI:15378"/>
        <dbReference type="ChEBI" id="CHEBI:16567"/>
        <dbReference type="ChEBI" id="CHEBI:29748"/>
        <dbReference type="ChEBI" id="CHEBI:29985"/>
        <dbReference type="ChEBI" id="CHEBI:58359"/>
        <dbReference type="EC" id="4.1.3.27"/>
    </reaction>
</comment>
<dbReference type="GO" id="GO:0000162">
    <property type="term" value="P:L-tryptophan biosynthetic process"/>
    <property type="evidence" value="ECO:0007669"/>
    <property type="project" value="UniProtKB-KW"/>
</dbReference>
<comment type="subunit">
    <text evidence="4 15">Heterotetramer consisting of two non-identical subunits: a beta subunit (TrpG) and a large alpha subunit (TrpE).</text>
</comment>
<feature type="domain" description="Anthranilate synthase component I N-terminal" evidence="17">
    <location>
        <begin position="30"/>
        <end position="173"/>
    </location>
</feature>
<protein>
    <recommendedName>
        <fullName evidence="6 15">Anthranilate synthase component 1</fullName>
        <ecNumber evidence="5 15">4.1.3.27</ecNumber>
    </recommendedName>
</protein>
<dbReference type="GO" id="GO:0046872">
    <property type="term" value="F:metal ion binding"/>
    <property type="evidence" value="ECO:0007669"/>
    <property type="project" value="UniProtKB-KW"/>
</dbReference>
<dbReference type="InterPro" id="IPR015890">
    <property type="entry name" value="Chorismate_C"/>
</dbReference>
<keyword evidence="12 15" id="KW-0456">Lyase</keyword>
<evidence type="ECO:0000256" key="1">
    <source>
        <dbReference type="ARBA" id="ARBA00001946"/>
    </source>
</evidence>